<dbReference type="EMBL" id="BPQR01000019">
    <property type="protein sequence ID" value="GJE05868.1"/>
    <property type="molecule type" value="Genomic_DNA"/>
</dbReference>
<comment type="caution">
    <text evidence="2">The sequence shown here is derived from an EMBL/GenBank/DDBJ whole genome shotgun (WGS) entry which is preliminary data.</text>
</comment>
<sequence>MFSAMTGKTLRRSVLRSRAGAGVRTLFLAGLVASAGLATLGRPAADAGAPHDGRVAAASNSTAARTN</sequence>
<evidence type="ECO:0000256" key="1">
    <source>
        <dbReference type="SAM" id="MobiDB-lite"/>
    </source>
</evidence>
<gene>
    <name evidence="2" type="ORF">AOPFMNJM_1174</name>
</gene>
<protein>
    <submittedName>
        <fullName evidence="2">Uncharacterized protein</fullName>
    </submittedName>
</protein>
<evidence type="ECO:0000313" key="2">
    <source>
        <dbReference type="EMBL" id="GJE05868.1"/>
    </source>
</evidence>
<feature type="region of interest" description="Disordered" evidence="1">
    <location>
        <begin position="43"/>
        <end position="67"/>
    </location>
</feature>
<proteinExistence type="predicted"/>
<keyword evidence="3" id="KW-1185">Reference proteome</keyword>
<dbReference type="Proteomes" id="UP001055102">
    <property type="component" value="Unassembled WGS sequence"/>
</dbReference>
<reference evidence="2" key="2">
    <citation type="submission" date="2021-08" db="EMBL/GenBank/DDBJ databases">
        <authorList>
            <person name="Tani A."/>
            <person name="Ola A."/>
            <person name="Ogura Y."/>
            <person name="Katsura K."/>
            <person name="Hayashi T."/>
        </authorList>
    </citation>
    <scope>NUCLEOTIDE SEQUENCE</scope>
    <source>
        <strain evidence="2">LMG 23639</strain>
    </source>
</reference>
<name>A0ABQ4SVD9_9HYPH</name>
<evidence type="ECO:0000313" key="3">
    <source>
        <dbReference type="Proteomes" id="UP001055102"/>
    </source>
</evidence>
<reference evidence="2" key="1">
    <citation type="journal article" date="2021" name="Front. Microbiol.">
        <title>Comprehensive Comparative Genomics and Phenotyping of Methylobacterium Species.</title>
        <authorList>
            <person name="Alessa O."/>
            <person name="Ogura Y."/>
            <person name="Fujitani Y."/>
            <person name="Takami H."/>
            <person name="Hayashi T."/>
            <person name="Sahin N."/>
            <person name="Tani A."/>
        </authorList>
    </citation>
    <scope>NUCLEOTIDE SEQUENCE</scope>
    <source>
        <strain evidence="2">LMG 23639</strain>
    </source>
</reference>
<organism evidence="2 3">
    <name type="scientific">Methylobacterium jeotgali</name>
    <dbReference type="NCBI Taxonomy" id="381630"/>
    <lineage>
        <taxon>Bacteria</taxon>
        <taxon>Pseudomonadati</taxon>
        <taxon>Pseudomonadota</taxon>
        <taxon>Alphaproteobacteria</taxon>
        <taxon>Hyphomicrobiales</taxon>
        <taxon>Methylobacteriaceae</taxon>
        <taxon>Methylobacterium</taxon>
    </lineage>
</organism>
<feature type="compositionally biased region" description="Low complexity" evidence="1">
    <location>
        <begin position="55"/>
        <end position="67"/>
    </location>
</feature>
<accession>A0ABQ4SVD9</accession>